<reference evidence="2 3" key="1">
    <citation type="submission" date="2019-01" db="EMBL/GenBank/DDBJ databases">
        <title>Draft genome sequence of Psathyrella aberdarensis IHI B618.</title>
        <authorList>
            <person name="Buettner E."/>
            <person name="Kellner H."/>
        </authorList>
    </citation>
    <scope>NUCLEOTIDE SEQUENCE [LARGE SCALE GENOMIC DNA]</scope>
    <source>
        <strain evidence="2 3">IHI B618</strain>
    </source>
</reference>
<dbReference type="OrthoDB" id="759142at2759"/>
<dbReference type="Pfam" id="PF01105">
    <property type="entry name" value="EMP24_GP25L"/>
    <property type="match status" value="1"/>
</dbReference>
<comment type="caution">
    <text evidence="2">The sequence shown here is derived from an EMBL/GenBank/DDBJ whole genome shotgun (WGS) entry which is preliminary data.</text>
</comment>
<protein>
    <recommendedName>
        <fullName evidence="1">GOLD domain-containing protein</fullName>
    </recommendedName>
</protein>
<dbReference type="EMBL" id="SDEE01001136">
    <property type="protein sequence ID" value="RXW12740.1"/>
    <property type="molecule type" value="Genomic_DNA"/>
</dbReference>
<gene>
    <name evidence="2" type="ORF">EST38_g13113</name>
</gene>
<sequence>MRKIEGQLNEIVDETDHLKTREERFTKSSFSTNDRVQGFAICALTALGV</sequence>
<proteinExistence type="predicted"/>
<keyword evidence="3" id="KW-1185">Reference proteome</keyword>
<organism evidence="2 3">
    <name type="scientific">Candolleomyces aberdarensis</name>
    <dbReference type="NCBI Taxonomy" id="2316362"/>
    <lineage>
        <taxon>Eukaryota</taxon>
        <taxon>Fungi</taxon>
        <taxon>Dikarya</taxon>
        <taxon>Basidiomycota</taxon>
        <taxon>Agaricomycotina</taxon>
        <taxon>Agaricomycetes</taxon>
        <taxon>Agaricomycetidae</taxon>
        <taxon>Agaricales</taxon>
        <taxon>Agaricineae</taxon>
        <taxon>Psathyrellaceae</taxon>
        <taxon>Candolleomyces</taxon>
    </lineage>
</organism>
<dbReference type="Proteomes" id="UP000290288">
    <property type="component" value="Unassembled WGS sequence"/>
</dbReference>
<dbReference type="AlphaFoldDB" id="A0A4Q2D0P7"/>
<evidence type="ECO:0000313" key="2">
    <source>
        <dbReference type="EMBL" id="RXW12740.1"/>
    </source>
</evidence>
<evidence type="ECO:0000259" key="1">
    <source>
        <dbReference type="Pfam" id="PF01105"/>
    </source>
</evidence>
<accession>A0A4Q2D0P7</accession>
<dbReference type="InterPro" id="IPR009038">
    <property type="entry name" value="GOLD_dom"/>
</dbReference>
<feature type="domain" description="GOLD" evidence="1">
    <location>
        <begin position="1"/>
        <end position="47"/>
    </location>
</feature>
<name>A0A4Q2D0P7_9AGAR</name>
<evidence type="ECO:0000313" key="3">
    <source>
        <dbReference type="Proteomes" id="UP000290288"/>
    </source>
</evidence>